<name>A0A1J4JF99_9EUKA</name>
<dbReference type="GO" id="GO:0043596">
    <property type="term" value="C:nuclear replication fork"/>
    <property type="evidence" value="ECO:0007669"/>
    <property type="project" value="TreeGrafter"/>
</dbReference>
<gene>
    <name evidence="3" type="ORF">TRFO_09243</name>
</gene>
<dbReference type="InterPro" id="IPR036322">
    <property type="entry name" value="WD40_repeat_dom_sf"/>
</dbReference>
<organism evidence="3 4">
    <name type="scientific">Tritrichomonas foetus</name>
    <dbReference type="NCBI Taxonomy" id="1144522"/>
    <lineage>
        <taxon>Eukaryota</taxon>
        <taxon>Metamonada</taxon>
        <taxon>Parabasalia</taxon>
        <taxon>Tritrichomonadida</taxon>
        <taxon>Tritrichomonadidae</taxon>
        <taxon>Tritrichomonas</taxon>
    </lineage>
</organism>
<dbReference type="RefSeq" id="XP_068350955.1">
    <property type="nucleotide sequence ID" value="XM_068494757.1"/>
</dbReference>
<feature type="compositionally biased region" description="Basic residues" evidence="1">
    <location>
        <begin position="387"/>
        <end position="408"/>
    </location>
</feature>
<dbReference type="VEuPathDB" id="TrichDB:TRFO_09243"/>
<dbReference type="InterPro" id="IPR015943">
    <property type="entry name" value="WD40/YVTN_repeat-like_dom_sf"/>
</dbReference>
<feature type="compositionally biased region" description="Polar residues" evidence="1">
    <location>
        <begin position="988"/>
        <end position="998"/>
    </location>
</feature>
<evidence type="ECO:0000256" key="1">
    <source>
        <dbReference type="SAM" id="MobiDB-lite"/>
    </source>
</evidence>
<dbReference type="GO" id="GO:0006261">
    <property type="term" value="P:DNA-templated DNA replication"/>
    <property type="evidence" value="ECO:0007669"/>
    <property type="project" value="TreeGrafter"/>
</dbReference>
<dbReference type="GeneID" id="94829461"/>
<dbReference type="PANTHER" id="PTHR19932">
    <property type="entry name" value="WD REPEAT AND HMG-BOX DNA BINDING PROTEIN"/>
    <property type="match status" value="1"/>
</dbReference>
<comment type="caution">
    <text evidence="3">The sequence shown here is derived from an EMBL/GenBank/DDBJ whole genome shotgun (WGS) entry which is preliminary data.</text>
</comment>
<feature type="compositionally biased region" description="Basic residues" evidence="1">
    <location>
        <begin position="964"/>
        <end position="985"/>
    </location>
</feature>
<evidence type="ECO:0000313" key="3">
    <source>
        <dbReference type="EMBL" id="OHS97818.1"/>
    </source>
</evidence>
<protein>
    <recommendedName>
        <fullName evidence="2">WDHD1/CFT4 second beta-propeller domain-containing protein</fullName>
    </recommendedName>
</protein>
<feature type="compositionally biased region" description="Polar residues" evidence="1">
    <location>
        <begin position="907"/>
        <end position="921"/>
    </location>
</feature>
<dbReference type="AlphaFoldDB" id="A0A1J4JF99"/>
<reference evidence="3" key="1">
    <citation type="submission" date="2016-10" db="EMBL/GenBank/DDBJ databases">
        <authorList>
            <person name="Benchimol M."/>
            <person name="Almeida L.G."/>
            <person name="Vasconcelos A.T."/>
            <person name="Perreira-Neves A."/>
            <person name="Rosa I.A."/>
            <person name="Tasca T."/>
            <person name="Bogo M.R."/>
            <person name="de Souza W."/>
        </authorList>
    </citation>
    <scope>NUCLEOTIDE SEQUENCE [LARGE SCALE GENOMIC DNA]</scope>
    <source>
        <strain evidence="3">K</strain>
    </source>
</reference>
<dbReference type="OrthoDB" id="427368at2759"/>
<accession>A0A1J4JF99</accession>
<dbReference type="Gene3D" id="2.130.10.10">
    <property type="entry name" value="YVTN repeat-like/Quinoprotein amine dehydrogenase"/>
    <property type="match status" value="1"/>
</dbReference>
<keyword evidence="4" id="KW-1185">Reference proteome</keyword>
<dbReference type="GO" id="GO:0006281">
    <property type="term" value="P:DNA repair"/>
    <property type="evidence" value="ECO:0007669"/>
    <property type="project" value="TreeGrafter"/>
</dbReference>
<dbReference type="GO" id="GO:0000278">
    <property type="term" value="P:mitotic cell cycle"/>
    <property type="evidence" value="ECO:0007669"/>
    <property type="project" value="TreeGrafter"/>
</dbReference>
<dbReference type="PANTHER" id="PTHR19932:SF10">
    <property type="entry name" value="WD REPEAT AND HMG-BOX DNA-BINDING PROTEIN 1"/>
    <property type="match status" value="1"/>
</dbReference>
<dbReference type="Proteomes" id="UP000179807">
    <property type="component" value="Unassembled WGS sequence"/>
</dbReference>
<evidence type="ECO:0000259" key="2">
    <source>
        <dbReference type="Pfam" id="PF12341"/>
    </source>
</evidence>
<feature type="region of interest" description="Disordered" evidence="1">
    <location>
        <begin position="882"/>
        <end position="931"/>
    </location>
</feature>
<feature type="region of interest" description="Disordered" evidence="1">
    <location>
        <begin position="324"/>
        <end position="430"/>
    </location>
</feature>
<sequence>MNLPRERKQTNNHFGSCKQVSFDPFTGEDVISLGKDDNILNCFNVENLTISSVHNLNFLEGNPVLSFCFCQQSSTFLVALNSELISCSWPNCGNHNTIFSHNSSIEHVCSTSSEDLIAIADKSKVILLKKFRDHCDVLSTFLENSSRIEWIGFGPVCDTLDILSIDSSNSLILTAINSQTQEIIFQRNIKQSGKLCLPCFTFKSELLFLDDGDIHSISHLNGNKEAILQNEKHNSNIVAVAASLSTDHIATCDDSGTIIISQYDGKRVNLSENPDSPQTLYSILTFSVEQPCERITALSWGFGSLAAGDENGELHIWENVVDSPKPIKQNDDESFESSNKSNKKKGNSLTDFLNAPVVPRKKKVEDEDDSLSDLSDQENNTVEKTGGTKKKAPPKKPKKQQKKTKQQKKLVSNKYIQREKISDDEDESDLADFIEPAEEFEARLKEMAPEPEPEPEPVFLPSESSSDHEIDFEQYLDPEQRAKLHPKQEEEEEKNEGIFESGTMSDEEDILDEDDIIDFTFPFMPGNNDHFVGNRRYLCWNYYAAALLRREEEGTTEIDIHTMVDGKTKEIPNVNQFKFFTIDEHGFIGASDSDIVYEHHKSWAPDKTTSIFLQNEKAQLIACGKEWFAVATDAPCIRVFTSAGLEIDIISLPYNCTVMVGRDKYLFYAYPFGKDLNFRLISVLKSKVLIEGVVSVNQPIKWIGFDEKHQVFIQDHLNLVHFLSKDFSWQWIPVLDLKEYFDTTTDNYWVVKAENGLIHGVPLRSQKSPATYPIPKLHSLDTHILTLDTEVRPWLMNQIAFNIKKNKCDAELLKMFPNAIQSGLEYRAYHIAQNIKTKKARQFVVEYADTLDASVVADKLTGTIRKPQRKIITIRRETSSELRKKHSVSRSSSEDQVVYVRNAKDVPSSSKPTNTHNSNEENAQDEPTSHKPMNLFETLKVLGSTTTPVIAGSSKSDEAQDKKSKAKQKKKNMAPIVQKKRPRKVKNTDTSSFKPLFE</sequence>
<feature type="region of interest" description="Disordered" evidence="1">
    <location>
        <begin position="947"/>
        <end position="998"/>
    </location>
</feature>
<dbReference type="GO" id="GO:0003682">
    <property type="term" value="F:chromatin binding"/>
    <property type="evidence" value="ECO:0007669"/>
    <property type="project" value="TreeGrafter"/>
</dbReference>
<feature type="domain" description="WDHD1/CFT4 second beta-propeller" evidence="2">
    <location>
        <begin position="522"/>
        <end position="782"/>
    </location>
</feature>
<dbReference type="InterPro" id="IPR022100">
    <property type="entry name" value="WDHD1/CFT4_beta-prop_2nd"/>
</dbReference>
<evidence type="ECO:0000313" key="4">
    <source>
        <dbReference type="Proteomes" id="UP000179807"/>
    </source>
</evidence>
<dbReference type="EMBL" id="MLAK01001093">
    <property type="protein sequence ID" value="OHS97818.1"/>
    <property type="molecule type" value="Genomic_DNA"/>
</dbReference>
<proteinExistence type="predicted"/>
<dbReference type="SUPFAM" id="SSF50978">
    <property type="entry name" value="WD40 repeat-like"/>
    <property type="match status" value="1"/>
</dbReference>
<dbReference type="Pfam" id="PF12341">
    <property type="entry name" value="Mcl1_mid"/>
    <property type="match status" value="1"/>
</dbReference>